<dbReference type="Proteomes" id="UP000585681">
    <property type="component" value="Unassembled WGS sequence"/>
</dbReference>
<evidence type="ECO:0000256" key="2">
    <source>
        <dbReference type="SAM" id="SignalP"/>
    </source>
</evidence>
<dbReference type="EMBL" id="JACIEQ010000001">
    <property type="protein sequence ID" value="MBB4021155.1"/>
    <property type="molecule type" value="Genomic_DNA"/>
</dbReference>
<feature type="chain" id="PRO_5032786504" evidence="2">
    <location>
        <begin position="22"/>
        <end position="256"/>
    </location>
</feature>
<proteinExistence type="predicted"/>
<keyword evidence="1" id="KW-0472">Membrane</keyword>
<accession>A0A840C6U9</accession>
<name>A0A840C6U9_9RHOB</name>
<keyword evidence="1" id="KW-0812">Transmembrane</keyword>
<keyword evidence="2" id="KW-0732">Signal</keyword>
<reference evidence="3" key="1">
    <citation type="submission" date="2020-08" db="EMBL/GenBank/DDBJ databases">
        <title>Genomic Encyclopedia of Type Strains, Phase IV (KMG-IV): sequencing the most valuable type-strain genomes for metagenomic binning, comparative biology and taxonomic classification.</title>
        <authorList>
            <person name="Goeker M."/>
        </authorList>
    </citation>
    <scope>NUCLEOTIDE SEQUENCE [LARGE SCALE GENOMIC DNA]</scope>
    <source>
        <strain evidence="3">DSM 105040</strain>
    </source>
</reference>
<dbReference type="RefSeq" id="WP_054537883.1">
    <property type="nucleotide sequence ID" value="NZ_JACIEQ010000001.1"/>
</dbReference>
<comment type="caution">
    <text evidence="3">The sequence shown here is derived from an EMBL/GenBank/DDBJ whole genome shotgun (WGS) entry which is preliminary data.</text>
</comment>
<protein>
    <submittedName>
        <fullName evidence="3">Uncharacterized protein (TIGR02186 family)</fullName>
    </submittedName>
</protein>
<evidence type="ECO:0000313" key="3">
    <source>
        <dbReference type="EMBL" id="MBB4021155.1"/>
    </source>
</evidence>
<feature type="signal peptide" evidence="2">
    <location>
        <begin position="1"/>
        <end position="21"/>
    </location>
</feature>
<evidence type="ECO:0000256" key="1">
    <source>
        <dbReference type="SAM" id="Phobius"/>
    </source>
</evidence>
<dbReference type="Pfam" id="PF09608">
    <property type="entry name" value="Alph_Pro_TM"/>
    <property type="match status" value="1"/>
</dbReference>
<keyword evidence="4" id="KW-1185">Reference proteome</keyword>
<feature type="transmembrane region" description="Helical" evidence="1">
    <location>
        <begin position="230"/>
        <end position="254"/>
    </location>
</feature>
<dbReference type="AlphaFoldDB" id="A0A840C6U9"/>
<gene>
    <name evidence="3" type="ORF">GGR17_000946</name>
</gene>
<evidence type="ECO:0000313" key="4">
    <source>
        <dbReference type="Proteomes" id="UP000585681"/>
    </source>
</evidence>
<keyword evidence="1" id="KW-1133">Transmembrane helix</keyword>
<sequence>MRRWLILALAALCLLSLPARAGEQVVAGLSQARVAITTDFAGSEILVFGAVKRNAPYPEEPPLQVIVTVAGPLEPVTVRRKSRSFGIWVNTASIEVDAAPGFYAIAATAPLTDALTFTEDLRYKVSVPQMIRAVGAPVDIPDAEAFVSALIRIRDRNGHYVVKEGAVSLTEDTLFRTSIALPANLAEGDYTTRIFLTRGGRVIDVYQTKINVTMVGLERWAFNLAHEQPLIYGLLSLMIAASAGWAASTAFRYIRG</sequence>
<organism evidence="3 4">
    <name type="scientific">Actibacterium naphthalenivorans</name>
    <dbReference type="NCBI Taxonomy" id="1614693"/>
    <lineage>
        <taxon>Bacteria</taxon>
        <taxon>Pseudomonadati</taxon>
        <taxon>Pseudomonadota</taxon>
        <taxon>Alphaproteobacteria</taxon>
        <taxon>Rhodobacterales</taxon>
        <taxon>Roseobacteraceae</taxon>
        <taxon>Actibacterium</taxon>
    </lineage>
</organism>
<dbReference type="InterPro" id="IPR019088">
    <property type="entry name" value="CHP02186-rel_TM"/>
</dbReference>